<name>A0AAF0XS12_DAUCS</name>
<protein>
    <submittedName>
        <fullName evidence="1">Uncharacterized protein</fullName>
    </submittedName>
</protein>
<evidence type="ECO:0000313" key="2">
    <source>
        <dbReference type="Proteomes" id="UP000077755"/>
    </source>
</evidence>
<sequence length="77" mass="8738">MLLLRSSIPVFNISSCSNRRSSIRASHQNISCRCFFNFMSSSPCFFCSSEYISNSESSLLSRRTLALRRSLYKLKGG</sequence>
<reference evidence="1" key="2">
    <citation type="submission" date="2022-03" db="EMBL/GenBank/DDBJ databases">
        <title>Draft title - Genomic analysis of global carrot germplasm unveils the trajectory of domestication and the origin of high carotenoid orange carrot.</title>
        <authorList>
            <person name="Iorizzo M."/>
            <person name="Ellison S."/>
            <person name="Senalik D."/>
            <person name="Macko-Podgorni A."/>
            <person name="Grzebelus D."/>
            <person name="Bostan H."/>
            <person name="Rolling W."/>
            <person name="Curaba J."/>
            <person name="Simon P."/>
        </authorList>
    </citation>
    <scope>NUCLEOTIDE SEQUENCE</scope>
    <source>
        <tissue evidence="1">Leaf</tissue>
    </source>
</reference>
<dbReference type="Proteomes" id="UP000077755">
    <property type="component" value="Chromosome 8"/>
</dbReference>
<evidence type="ECO:0000313" key="1">
    <source>
        <dbReference type="EMBL" id="WOH11694.1"/>
    </source>
</evidence>
<accession>A0AAF0XS12</accession>
<dbReference type="EMBL" id="CP093350">
    <property type="protein sequence ID" value="WOH11694.1"/>
    <property type="molecule type" value="Genomic_DNA"/>
</dbReference>
<proteinExistence type="predicted"/>
<gene>
    <name evidence="1" type="ORF">DCAR_0831184</name>
</gene>
<keyword evidence="2" id="KW-1185">Reference proteome</keyword>
<organism evidence="1 2">
    <name type="scientific">Daucus carota subsp. sativus</name>
    <name type="common">Carrot</name>
    <dbReference type="NCBI Taxonomy" id="79200"/>
    <lineage>
        <taxon>Eukaryota</taxon>
        <taxon>Viridiplantae</taxon>
        <taxon>Streptophyta</taxon>
        <taxon>Embryophyta</taxon>
        <taxon>Tracheophyta</taxon>
        <taxon>Spermatophyta</taxon>
        <taxon>Magnoliopsida</taxon>
        <taxon>eudicotyledons</taxon>
        <taxon>Gunneridae</taxon>
        <taxon>Pentapetalae</taxon>
        <taxon>asterids</taxon>
        <taxon>campanulids</taxon>
        <taxon>Apiales</taxon>
        <taxon>Apiaceae</taxon>
        <taxon>Apioideae</taxon>
        <taxon>Scandiceae</taxon>
        <taxon>Daucinae</taxon>
        <taxon>Daucus</taxon>
        <taxon>Daucus sect. Daucus</taxon>
    </lineage>
</organism>
<reference evidence="1" key="1">
    <citation type="journal article" date="2016" name="Nat. Genet.">
        <title>A high-quality carrot genome assembly provides new insights into carotenoid accumulation and asterid genome evolution.</title>
        <authorList>
            <person name="Iorizzo M."/>
            <person name="Ellison S."/>
            <person name="Senalik D."/>
            <person name="Zeng P."/>
            <person name="Satapoomin P."/>
            <person name="Huang J."/>
            <person name="Bowman M."/>
            <person name="Iovene M."/>
            <person name="Sanseverino W."/>
            <person name="Cavagnaro P."/>
            <person name="Yildiz M."/>
            <person name="Macko-Podgorni A."/>
            <person name="Moranska E."/>
            <person name="Grzebelus E."/>
            <person name="Grzebelus D."/>
            <person name="Ashrafi H."/>
            <person name="Zheng Z."/>
            <person name="Cheng S."/>
            <person name="Spooner D."/>
            <person name="Van Deynze A."/>
            <person name="Simon P."/>
        </authorList>
    </citation>
    <scope>NUCLEOTIDE SEQUENCE</scope>
    <source>
        <tissue evidence="1">Leaf</tissue>
    </source>
</reference>
<dbReference type="AlphaFoldDB" id="A0AAF0XS12"/>